<sequence>MPRLEMHVNDSKISANKKNKNIGEPPRGKTAGYYGAETKTARNADFKNTKTIMLPLARPRGIAS</sequence>
<proteinExistence type="predicted"/>
<accession>A0A286AJT9</accession>
<organism evidence="2 3">
    <name type="scientific">Nitrosomonas ureae</name>
    <dbReference type="NCBI Taxonomy" id="44577"/>
    <lineage>
        <taxon>Bacteria</taxon>
        <taxon>Pseudomonadati</taxon>
        <taxon>Pseudomonadota</taxon>
        <taxon>Betaproteobacteria</taxon>
        <taxon>Nitrosomonadales</taxon>
        <taxon>Nitrosomonadaceae</taxon>
        <taxon>Nitrosomonas</taxon>
    </lineage>
</organism>
<dbReference type="Proteomes" id="UP000219335">
    <property type="component" value="Unassembled WGS sequence"/>
</dbReference>
<feature type="region of interest" description="Disordered" evidence="1">
    <location>
        <begin position="1"/>
        <end position="33"/>
    </location>
</feature>
<name>A0A286AJT9_9PROT</name>
<dbReference type="AlphaFoldDB" id="A0A286AJT9"/>
<dbReference type="EMBL" id="OCMU01000003">
    <property type="protein sequence ID" value="SOD22129.1"/>
    <property type="molecule type" value="Genomic_DNA"/>
</dbReference>
<evidence type="ECO:0000313" key="3">
    <source>
        <dbReference type="Proteomes" id="UP000219335"/>
    </source>
</evidence>
<evidence type="ECO:0000313" key="2">
    <source>
        <dbReference type="EMBL" id="SOD22129.1"/>
    </source>
</evidence>
<gene>
    <name evidence="2" type="ORF">SAMN06297164_3361</name>
</gene>
<evidence type="ECO:0000256" key="1">
    <source>
        <dbReference type="SAM" id="MobiDB-lite"/>
    </source>
</evidence>
<reference evidence="2 3" key="1">
    <citation type="submission" date="2017-09" db="EMBL/GenBank/DDBJ databases">
        <authorList>
            <person name="Ehlers B."/>
            <person name="Leendertz F.H."/>
        </authorList>
    </citation>
    <scope>NUCLEOTIDE SEQUENCE [LARGE SCALE GENOMIC DNA]</scope>
    <source>
        <strain evidence="2 3">Nm42</strain>
    </source>
</reference>
<protein>
    <submittedName>
        <fullName evidence="2">Uncharacterized protein</fullName>
    </submittedName>
</protein>
<feature type="compositionally biased region" description="Basic and acidic residues" evidence="1">
    <location>
        <begin position="1"/>
        <end position="10"/>
    </location>
</feature>